<evidence type="ECO:0000313" key="7">
    <source>
        <dbReference type="EMBL" id="AFL69483.1"/>
    </source>
</evidence>
<dbReference type="Proteomes" id="UP000006176">
    <property type="component" value="Chromosome"/>
</dbReference>
<dbReference type="CDD" id="cd03214">
    <property type="entry name" value="ABC_Iron-Siderophores_B12_Hemin"/>
    <property type="match status" value="1"/>
</dbReference>
<dbReference type="PATRIC" id="fig|760154.4.peg.2210"/>
<dbReference type="InterPro" id="IPR003593">
    <property type="entry name" value="AAA+_ATPase"/>
</dbReference>
<evidence type="ECO:0000313" key="8">
    <source>
        <dbReference type="Proteomes" id="UP000006176"/>
    </source>
</evidence>
<dbReference type="eggNOG" id="COG1120">
    <property type="taxonomic scope" value="Bacteria"/>
</dbReference>
<dbReference type="InterPro" id="IPR017871">
    <property type="entry name" value="ABC_transporter-like_CS"/>
</dbReference>
<protein>
    <submittedName>
        <fullName evidence="7">ABC-type cobalamin/Fe3+-siderophore transport system, ATPase component</fullName>
    </submittedName>
</protein>
<keyword evidence="3" id="KW-0067">ATP-binding</keyword>
<dbReference type="STRING" id="760154.Sulba_2208"/>
<dbReference type="Gene3D" id="3.40.50.300">
    <property type="entry name" value="P-loop containing nucleotide triphosphate hydrolases"/>
    <property type="match status" value="1"/>
</dbReference>
<evidence type="ECO:0000259" key="6">
    <source>
        <dbReference type="PROSITE" id="PS50893"/>
    </source>
</evidence>
<dbReference type="GO" id="GO:0016887">
    <property type="term" value="F:ATP hydrolysis activity"/>
    <property type="evidence" value="ECO:0007669"/>
    <property type="project" value="InterPro"/>
</dbReference>
<dbReference type="OrthoDB" id="5515229at2"/>
<dbReference type="InterPro" id="IPR027417">
    <property type="entry name" value="P-loop_NTPase"/>
</dbReference>
<proteinExistence type="predicted"/>
<feature type="domain" description="ABC transporter" evidence="6">
    <location>
        <begin position="3"/>
        <end position="234"/>
    </location>
</feature>
<dbReference type="Pfam" id="PF00005">
    <property type="entry name" value="ABC_tran"/>
    <property type="match status" value="1"/>
</dbReference>
<organism evidence="7 8">
    <name type="scientific">Sulfurospirillum barnesii (strain ATCC 700032 / DSM 10660 / SES-3)</name>
    <dbReference type="NCBI Taxonomy" id="760154"/>
    <lineage>
        <taxon>Bacteria</taxon>
        <taxon>Pseudomonadati</taxon>
        <taxon>Campylobacterota</taxon>
        <taxon>Epsilonproteobacteria</taxon>
        <taxon>Campylobacterales</taxon>
        <taxon>Sulfurospirillaceae</taxon>
        <taxon>Sulfurospirillum</taxon>
    </lineage>
</organism>
<dbReference type="KEGG" id="sba:Sulba_2208"/>
<dbReference type="AlphaFoldDB" id="I3XZV9"/>
<evidence type="ECO:0000256" key="3">
    <source>
        <dbReference type="ARBA" id="ARBA00022840"/>
    </source>
</evidence>
<dbReference type="RefSeq" id="WP_014770346.1">
    <property type="nucleotide sequence ID" value="NC_018002.1"/>
</dbReference>
<gene>
    <name evidence="7" type="ordered locus">Sulba_2208</name>
</gene>
<dbReference type="PROSITE" id="PS50893">
    <property type="entry name" value="ABC_TRANSPORTER_2"/>
    <property type="match status" value="1"/>
</dbReference>
<keyword evidence="2" id="KW-0547">Nucleotide-binding</keyword>
<keyword evidence="1" id="KW-0813">Transport</keyword>
<name>I3XZV9_SULBS</name>
<dbReference type="SUPFAM" id="SSF52540">
    <property type="entry name" value="P-loop containing nucleoside triphosphate hydrolases"/>
    <property type="match status" value="1"/>
</dbReference>
<dbReference type="PANTHER" id="PTHR42794">
    <property type="entry name" value="HEMIN IMPORT ATP-BINDING PROTEIN HMUV"/>
    <property type="match status" value="1"/>
</dbReference>
<dbReference type="PROSITE" id="PS00211">
    <property type="entry name" value="ABC_TRANSPORTER_1"/>
    <property type="match status" value="1"/>
</dbReference>
<dbReference type="EMBL" id="CP003333">
    <property type="protein sequence ID" value="AFL69483.1"/>
    <property type="molecule type" value="Genomic_DNA"/>
</dbReference>
<sequence>MRLRIENLCCSIGKKCLLEAINTDVHSGEIMGIIGPNGAGKSTLLKHIAGILPCKTIFLDEKELSTLSVRERAKEIAYLSQFATTPSMSVLEVLELGRRAYSGMLLTHKDKALMDESIHHFNLAPLLERNIATLSGGERQKVLIAGALLQEPKVLLLDEPISHLDPKNQLEMLLAMRHVTQHKALITLIVLHDMQHAIHYTHRLLMLKKGRIIHDTPTKEVEASMLQTLFDVQTSLHVNNGHTFVYYEHHHDETHLKHHH</sequence>
<reference evidence="7 8" key="1">
    <citation type="submission" date="2012-06" db="EMBL/GenBank/DDBJ databases">
        <title>Complete sequence of Sulfurospirillum barnesii SES-3.</title>
        <authorList>
            <consortium name="US DOE Joint Genome Institute"/>
            <person name="Lucas S."/>
            <person name="Han J."/>
            <person name="Lapidus A."/>
            <person name="Cheng J.-F."/>
            <person name="Goodwin L."/>
            <person name="Pitluck S."/>
            <person name="Peters L."/>
            <person name="Ovchinnikova G."/>
            <person name="Lu M."/>
            <person name="Detter J.C."/>
            <person name="Han C."/>
            <person name="Tapia R."/>
            <person name="Land M."/>
            <person name="Hauser L."/>
            <person name="Kyrpides N."/>
            <person name="Ivanova N."/>
            <person name="Pagani I."/>
            <person name="Stolz J."/>
            <person name="Arkin A."/>
            <person name="Dehal P."/>
            <person name="Oremland R."/>
            <person name="Saltikov C."/>
            <person name="Basu P."/>
            <person name="Hollibaugh J."/>
            <person name="Newman D."/>
            <person name="Stolyar S."/>
            <person name="Hazen T."/>
            <person name="Woyke T."/>
        </authorList>
    </citation>
    <scope>NUCLEOTIDE SEQUENCE [LARGE SCALE GENOMIC DNA]</scope>
    <source>
        <strain evidence="8">ATCC 700032 / DSM 10660 / SES-3</strain>
    </source>
</reference>
<accession>I3XZV9</accession>
<evidence type="ECO:0000256" key="5">
    <source>
        <dbReference type="ARBA" id="ARBA00037066"/>
    </source>
</evidence>
<dbReference type="SMART" id="SM00382">
    <property type="entry name" value="AAA"/>
    <property type="match status" value="1"/>
</dbReference>
<evidence type="ECO:0000256" key="2">
    <source>
        <dbReference type="ARBA" id="ARBA00022741"/>
    </source>
</evidence>
<dbReference type="HOGENOM" id="CLU_000604_1_11_7"/>
<evidence type="ECO:0000256" key="1">
    <source>
        <dbReference type="ARBA" id="ARBA00022448"/>
    </source>
</evidence>
<keyword evidence="4" id="KW-1278">Translocase</keyword>
<dbReference type="FunFam" id="3.40.50.300:FF:000134">
    <property type="entry name" value="Iron-enterobactin ABC transporter ATP-binding protein"/>
    <property type="match status" value="1"/>
</dbReference>
<dbReference type="InterPro" id="IPR003439">
    <property type="entry name" value="ABC_transporter-like_ATP-bd"/>
</dbReference>
<dbReference type="PANTHER" id="PTHR42794:SF1">
    <property type="entry name" value="HEMIN IMPORT ATP-BINDING PROTEIN HMUV"/>
    <property type="match status" value="1"/>
</dbReference>
<keyword evidence="8" id="KW-1185">Reference proteome</keyword>
<evidence type="ECO:0000256" key="4">
    <source>
        <dbReference type="ARBA" id="ARBA00022967"/>
    </source>
</evidence>
<comment type="function">
    <text evidence="5">Part of the ABC transporter complex HmuTUV involved in hemin import. Responsible for energy coupling to the transport system.</text>
</comment>
<dbReference type="GO" id="GO:0005524">
    <property type="term" value="F:ATP binding"/>
    <property type="evidence" value="ECO:0007669"/>
    <property type="project" value="UniProtKB-KW"/>
</dbReference>